<feature type="repeat" description="TPR" evidence="3">
    <location>
        <begin position="730"/>
        <end position="763"/>
    </location>
</feature>
<feature type="domain" description="Tetratricopeptide repeat protein 7 N-terminal" evidence="4">
    <location>
        <begin position="2"/>
        <end position="386"/>
    </location>
</feature>
<dbReference type="AlphaFoldDB" id="A7S813"/>
<evidence type="ECO:0000256" key="3">
    <source>
        <dbReference type="PROSITE-ProRule" id="PRU00339"/>
    </source>
</evidence>
<dbReference type="STRING" id="45351.A7S813"/>
<dbReference type="PROSITE" id="PS50005">
    <property type="entry name" value="TPR"/>
    <property type="match status" value="2"/>
</dbReference>
<dbReference type="Gene3D" id="1.25.40.10">
    <property type="entry name" value="Tetratricopeptide repeat domain"/>
    <property type="match status" value="3"/>
</dbReference>
<dbReference type="OMA" id="EYYLACQ"/>
<dbReference type="GO" id="GO:0046854">
    <property type="term" value="P:phosphatidylinositol phosphate biosynthetic process"/>
    <property type="evidence" value="ECO:0000318"/>
    <property type="project" value="GO_Central"/>
</dbReference>
<keyword evidence="3" id="KW-0802">TPR repeat</keyword>
<dbReference type="InParanoid" id="A7S813"/>
<dbReference type="SUPFAM" id="SSF48452">
    <property type="entry name" value="TPR-like"/>
    <property type="match status" value="2"/>
</dbReference>
<comment type="similarity">
    <text evidence="2">Belongs to the YPP1 family.</text>
</comment>
<dbReference type="GO" id="GO:0072659">
    <property type="term" value="P:protein localization to plasma membrane"/>
    <property type="evidence" value="ECO:0000318"/>
    <property type="project" value="GO_Central"/>
</dbReference>
<reference evidence="5 6" key="1">
    <citation type="journal article" date="2007" name="Science">
        <title>Sea anemone genome reveals ancestral eumetazoan gene repertoire and genomic organization.</title>
        <authorList>
            <person name="Putnam N.H."/>
            <person name="Srivastava M."/>
            <person name="Hellsten U."/>
            <person name="Dirks B."/>
            <person name="Chapman J."/>
            <person name="Salamov A."/>
            <person name="Terry A."/>
            <person name="Shapiro H."/>
            <person name="Lindquist E."/>
            <person name="Kapitonov V.V."/>
            <person name="Jurka J."/>
            <person name="Genikhovich G."/>
            <person name="Grigoriev I.V."/>
            <person name="Lucas S.M."/>
            <person name="Steele R.E."/>
            <person name="Finnerty J.R."/>
            <person name="Technau U."/>
            <person name="Martindale M.Q."/>
            <person name="Rokhsar D.S."/>
        </authorList>
    </citation>
    <scope>NUCLEOTIDE SEQUENCE [LARGE SCALE GENOMIC DNA]</scope>
    <source>
        <strain evidence="6">CH2 X CH6</strain>
    </source>
</reference>
<dbReference type="PANTHER" id="PTHR23083">
    <property type="entry name" value="TETRATRICOPEPTIDE REPEAT PROTEIN, TPR"/>
    <property type="match status" value="1"/>
</dbReference>
<name>A7S813_NEMVE</name>
<dbReference type="PhylomeDB" id="A7S813"/>
<dbReference type="HOGENOM" id="CLU_010512_0_0_1"/>
<evidence type="ECO:0000256" key="2">
    <source>
        <dbReference type="ARBA" id="ARBA00038251"/>
    </source>
</evidence>
<dbReference type="Pfam" id="PF19440">
    <property type="entry name" value="TTC7_N"/>
    <property type="match status" value="1"/>
</dbReference>
<dbReference type="PANTHER" id="PTHR23083:SF464">
    <property type="entry name" value="TETRATRICOPEPTIDE REPEAT DOMAIN 7, ISOFORM A"/>
    <property type="match status" value="1"/>
</dbReference>
<proteinExistence type="inferred from homology"/>
<dbReference type="FunFam" id="1.25.40.10:FF:001449">
    <property type="entry name" value="Tetratricopeptide repeat domain 7B"/>
    <property type="match status" value="1"/>
</dbReference>
<dbReference type="Proteomes" id="UP000001593">
    <property type="component" value="Unassembled WGS sequence"/>
</dbReference>
<gene>
    <name evidence="5" type="ORF">NEMVEDRAFT_v1g186808</name>
</gene>
<feature type="repeat" description="TPR" evidence="3">
    <location>
        <begin position="764"/>
        <end position="797"/>
    </location>
</feature>
<dbReference type="SMART" id="SM00028">
    <property type="entry name" value="TPR"/>
    <property type="match status" value="6"/>
</dbReference>
<dbReference type="InterPro" id="IPR019734">
    <property type="entry name" value="TPR_rpt"/>
</dbReference>
<dbReference type="GO" id="GO:0005886">
    <property type="term" value="C:plasma membrane"/>
    <property type="evidence" value="ECO:0000318"/>
    <property type="project" value="GO_Central"/>
</dbReference>
<dbReference type="InterPro" id="IPR051722">
    <property type="entry name" value="Endocytosis_PI4K-reg_protein"/>
</dbReference>
<dbReference type="InterPro" id="IPR045819">
    <property type="entry name" value="TTC7_N"/>
</dbReference>
<dbReference type="eggNOG" id="KOG4162">
    <property type="taxonomic scope" value="Eukaryota"/>
</dbReference>
<dbReference type="InterPro" id="IPR011990">
    <property type="entry name" value="TPR-like_helical_dom_sf"/>
</dbReference>
<evidence type="ECO:0000259" key="4">
    <source>
        <dbReference type="Pfam" id="PF19440"/>
    </source>
</evidence>
<evidence type="ECO:0000313" key="5">
    <source>
        <dbReference type="EMBL" id="EDO40172.1"/>
    </source>
</evidence>
<comment type="function">
    <text evidence="1">Involved in endocytosis.</text>
</comment>
<dbReference type="FunCoup" id="A7S813">
    <property type="interactions" value="415"/>
</dbReference>
<evidence type="ECO:0000313" key="6">
    <source>
        <dbReference type="Proteomes" id="UP000001593"/>
    </source>
</evidence>
<protein>
    <recommendedName>
        <fullName evidence="4">Tetratricopeptide repeat protein 7 N-terminal domain-containing protein</fullName>
    </recommendedName>
</protein>
<dbReference type="EMBL" id="DS469595">
    <property type="protein sequence ID" value="EDO40172.1"/>
    <property type="molecule type" value="Genomic_DNA"/>
</dbReference>
<keyword evidence="6" id="KW-1185">Reference proteome</keyword>
<feature type="non-terminal residue" evidence="5">
    <location>
        <position position="840"/>
    </location>
</feature>
<organism evidence="5 6">
    <name type="scientific">Nematostella vectensis</name>
    <name type="common">Starlet sea anemone</name>
    <dbReference type="NCBI Taxonomy" id="45351"/>
    <lineage>
        <taxon>Eukaryota</taxon>
        <taxon>Metazoa</taxon>
        <taxon>Cnidaria</taxon>
        <taxon>Anthozoa</taxon>
        <taxon>Hexacorallia</taxon>
        <taxon>Actiniaria</taxon>
        <taxon>Edwardsiidae</taxon>
        <taxon>Nematostella</taxon>
    </lineage>
</organism>
<sequence length="840" mass="92878">MARRVSRTALENEIERARVEGRWESLSKLVEQLCTRTTQESQIDSLKILLLAEADLETYSRDHSLDVNDLRAARSALEPVVTKLNNVIQERKKDERSQEAMLLLCKAYFIQGEFQSSVQCCNEAGADDLVIDMHFKRKSRLVAEAFAYKAMALEELKLTGKDEIQEDDIISCYEYAGDIAIWLMAGQKASFAQTYVIGEMSQAIEVAIQRAPILHIKNGRLTQGINRFRQMLQALESKATHNLRKILAQQLAQVLVRGVCERTYEKPNYQNTNIPGSIVSLSRGAGKPEAGKSTAINVMMTRLNSFPLKPLVYASDSLFIPRDEIEEALLLLLLEDSMVLRDAVLSVAPAKAAARSRTVSEANTVYDLLTIALTRRAQYGMLVECLDKGMKLAYEEFHLWFQFALSLISAGKYQRALLVLRQCACLKPDDPLVPLYAAKLCFNHLHQLEEGVGFAKQVVAMGDDNEWASRAYQALGVGYAMQAVEASLSADRQRLHKLAIDALESAHAHDPEDADILFHLALAQAHTRQISRAVKNTCAALKIEGDNLRFLHLMALLLSAQKKFSEALDMCEAALMEYPDDFSLLLTKVKLEEICIGSDQALITCKQLLETWKQVYDSELSSGDMRRAGSGLLDKVIADTRSLKQIPLTEISSEKDGDPETGSIAASVRLEQALSDEAASASIGKLSVSAVLALQSKIWLAIAGVFIGAGKDAEANACIQEANLIFPLSPDVLYQRGRVFEIRGGLNDAKTCYTNAISINPSHAPSMERLGVVYQKLNNLVMAEKMLRETINVDPTVHAAWHHLGTVLEEQGEHEAASECLFTSADLEATCPILGFTTIP</sequence>
<accession>A7S813</accession>
<evidence type="ECO:0000256" key="1">
    <source>
        <dbReference type="ARBA" id="ARBA00002550"/>
    </source>
</evidence>